<evidence type="ECO:0000313" key="9">
    <source>
        <dbReference type="EMBL" id="GCC36319.1"/>
    </source>
</evidence>
<dbReference type="OMA" id="TCEVINV"/>
<keyword evidence="6" id="KW-1133">Transmembrane helix</keyword>
<dbReference type="PANTHER" id="PTHR24039:SF58">
    <property type="entry name" value="EGF-LIKE DOMAIN-CONTAINING PROTEIN"/>
    <property type="match status" value="1"/>
</dbReference>
<evidence type="ECO:0000256" key="5">
    <source>
        <dbReference type="PROSITE-ProRule" id="PRU00076"/>
    </source>
</evidence>
<dbReference type="GO" id="GO:0005509">
    <property type="term" value="F:calcium ion binding"/>
    <property type="evidence" value="ECO:0007669"/>
    <property type="project" value="InterPro"/>
</dbReference>
<reference evidence="9 10" key="1">
    <citation type="journal article" date="2018" name="Nat. Ecol. Evol.">
        <title>Shark genomes provide insights into elasmobranch evolution and the origin of vertebrates.</title>
        <authorList>
            <person name="Hara Y"/>
            <person name="Yamaguchi K"/>
            <person name="Onimaru K"/>
            <person name="Kadota M"/>
            <person name="Koyanagi M"/>
            <person name="Keeley SD"/>
            <person name="Tatsumi K"/>
            <person name="Tanaka K"/>
            <person name="Motone F"/>
            <person name="Kageyama Y"/>
            <person name="Nozu R"/>
            <person name="Adachi N"/>
            <person name="Nishimura O"/>
            <person name="Nakagawa R"/>
            <person name="Tanegashima C"/>
            <person name="Kiyatake I"/>
            <person name="Matsumoto R"/>
            <person name="Murakumo K"/>
            <person name="Nishida K"/>
            <person name="Terakita A"/>
            <person name="Kuratani S"/>
            <person name="Sato K"/>
            <person name="Hyodo S Kuraku.S."/>
        </authorList>
    </citation>
    <scope>NUCLEOTIDE SEQUENCE [LARGE SCALE GENOMIC DNA]</scope>
</reference>
<dbReference type="STRING" id="137246.A0A401T0Z0"/>
<dbReference type="CDD" id="cd00054">
    <property type="entry name" value="EGF_CA"/>
    <property type="match status" value="3"/>
</dbReference>
<dbReference type="GO" id="GO:0071944">
    <property type="term" value="C:cell periphery"/>
    <property type="evidence" value="ECO:0007669"/>
    <property type="project" value="UniProtKB-ARBA"/>
</dbReference>
<evidence type="ECO:0000259" key="8">
    <source>
        <dbReference type="PROSITE" id="PS50026"/>
    </source>
</evidence>
<comment type="caution">
    <text evidence="9">The sequence shown here is derived from an EMBL/GenBank/DDBJ whole genome shotgun (WGS) entry which is preliminary data.</text>
</comment>
<dbReference type="InterPro" id="IPR018097">
    <property type="entry name" value="EGF_Ca-bd_CS"/>
</dbReference>
<evidence type="ECO:0000256" key="2">
    <source>
        <dbReference type="ARBA" id="ARBA00022729"/>
    </source>
</evidence>
<accession>A0A401T0Z0</accession>
<evidence type="ECO:0000256" key="4">
    <source>
        <dbReference type="ARBA" id="ARBA00023157"/>
    </source>
</evidence>
<evidence type="ECO:0000313" key="10">
    <source>
        <dbReference type="Proteomes" id="UP000287033"/>
    </source>
</evidence>
<feature type="domain" description="EGF-like" evidence="8">
    <location>
        <begin position="144"/>
        <end position="182"/>
    </location>
</feature>
<keyword evidence="10" id="KW-1185">Reference proteome</keyword>
<dbReference type="InterPro" id="IPR000152">
    <property type="entry name" value="EGF-type_Asp/Asn_hydroxyl_site"/>
</dbReference>
<feature type="domain" description="SEA" evidence="7">
    <location>
        <begin position="1"/>
        <end position="101"/>
    </location>
</feature>
<dbReference type="SMART" id="SM00181">
    <property type="entry name" value="EGF"/>
    <property type="match status" value="3"/>
</dbReference>
<feature type="domain" description="EGF-like" evidence="8">
    <location>
        <begin position="190"/>
        <end position="228"/>
    </location>
</feature>
<dbReference type="FunFam" id="2.10.25.10:FF:000038">
    <property type="entry name" value="Fibrillin 2"/>
    <property type="match status" value="2"/>
</dbReference>
<dbReference type="SUPFAM" id="SSF57184">
    <property type="entry name" value="Growth factor receptor domain"/>
    <property type="match status" value="1"/>
</dbReference>
<dbReference type="InterPro" id="IPR001881">
    <property type="entry name" value="EGF-like_Ca-bd_dom"/>
</dbReference>
<feature type="domain" description="SEA" evidence="7">
    <location>
        <begin position="236"/>
        <end position="342"/>
    </location>
</feature>
<dbReference type="SUPFAM" id="SSF57196">
    <property type="entry name" value="EGF/Laminin"/>
    <property type="match status" value="1"/>
</dbReference>
<feature type="transmembrane region" description="Helical" evidence="6">
    <location>
        <begin position="370"/>
        <end position="396"/>
    </location>
</feature>
<evidence type="ECO:0000256" key="1">
    <source>
        <dbReference type="ARBA" id="ARBA00022536"/>
    </source>
</evidence>
<evidence type="ECO:0000256" key="3">
    <source>
        <dbReference type="ARBA" id="ARBA00022737"/>
    </source>
</evidence>
<comment type="caution">
    <text evidence="5">Lacks conserved residue(s) required for the propagation of feature annotation.</text>
</comment>
<dbReference type="Pfam" id="PF07645">
    <property type="entry name" value="EGF_CA"/>
    <property type="match status" value="2"/>
</dbReference>
<dbReference type="PANTHER" id="PTHR24039">
    <property type="entry name" value="FIBRILLIN-RELATED"/>
    <property type="match status" value="1"/>
</dbReference>
<evidence type="ECO:0008006" key="11">
    <source>
        <dbReference type="Google" id="ProtNLM"/>
    </source>
</evidence>
<name>A0A401T0Z0_CHIPU</name>
<dbReference type="OrthoDB" id="10040649at2759"/>
<dbReference type="InterPro" id="IPR000742">
    <property type="entry name" value="EGF"/>
</dbReference>
<dbReference type="InterPro" id="IPR000082">
    <property type="entry name" value="SEA_dom"/>
</dbReference>
<evidence type="ECO:0000259" key="7">
    <source>
        <dbReference type="PROSITE" id="PS50024"/>
    </source>
</evidence>
<keyword evidence="2" id="KW-0732">Signal</keyword>
<sequence>MQVILRSRVFSNDLKNPASEAYRNLSDSFINTVVPRTQTNLDDRSFNIFIVGFQSGSVVVNFLAVLNDTSTVNRSSLLTAVGAAVKALDSNSSVTITERDRCQSGLNDCSGNGTCIQQNATFTCQCNVGFNDTRPNTPGRICEDIDECQTGSNKCSALATCTNTPGSFMCNCLTGTMDTNPANPGTQCTDIDECQTGNNTCSALATCTNTFRNFTCSCLVGTTDNNPANPGTQCTDKIAFRMQVILRSRAFSNDLKNPASEAYRNLSDSFINTVVPRSQTNLDDRSFNIFIVGFQSGSVVVNFLAVLNDTSTVNRSSLLTAVGAAVKALDSNSSVTITGSTQLTTEAPIQSQTVPTLQSNPGTENPGWRVAVIVLGSVLGVALLTILAVVLALMYAKKKSRGYSIETSDIVRQINYSNL</sequence>
<keyword evidence="6" id="KW-0812">Transmembrane</keyword>
<feature type="domain" description="EGF-like" evidence="8">
    <location>
        <begin position="98"/>
        <end position="136"/>
    </location>
</feature>
<dbReference type="EMBL" id="BEZZ01000813">
    <property type="protein sequence ID" value="GCC36319.1"/>
    <property type="molecule type" value="Genomic_DNA"/>
</dbReference>
<protein>
    <recommendedName>
        <fullName evidence="11">EGF-like domain-containing protein</fullName>
    </recommendedName>
</protein>
<dbReference type="PROSITE" id="PS50026">
    <property type="entry name" value="EGF_3"/>
    <property type="match status" value="3"/>
</dbReference>
<keyword evidence="6" id="KW-0472">Membrane</keyword>
<dbReference type="Pfam" id="PF01390">
    <property type="entry name" value="SEA"/>
    <property type="match status" value="2"/>
</dbReference>
<proteinExistence type="predicted"/>
<keyword evidence="1 5" id="KW-0245">EGF-like domain</keyword>
<evidence type="ECO:0000256" key="6">
    <source>
        <dbReference type="SAM" id="Phobius"/>
    </source>
</evidence>
<keyword evidence="4" id="KW-1015">Disulfide bond</keyword>
<dbReference type="Gene3D" id="2.10.25.10">
    <property type="entry name" value="Laminin"/>
    <property type="match status" value="3"/>
</dbReference>
<dbReference type="SMART" id="SM00200">
    <property type="entry name" value="SEA"/>
    <property type="match status" value="2"/>
</dbReference>
<dbReference type="InterPro" id="IPR009030">
    <property type="entry name" value="Growth_fac_rcpt_cys_sf"/>
</dbReference>
<dbReference type="SMART" id="SM00179">
    <property type="entry name" value="EGF_CA"/>
    <property type="match status" value="3"/>
</dbReference>
<dbReference type="PROSITE" id="PS01187">
    <property type="entry name" value="EGF_CA"/>
    <property type="match status" value="2"/>
</dbReference>
<dbReference type="InterPro" id="IPR049883">
    <property type="entry name" value="NOTCH1_EGF-like"/>
</dbReference>
<dbReference type="PROSITE" id="PS50024">
    <property type="entry name" value="SEA"/>
    <property type="match status" value="2"/>
</dbReference>
<dbReference type="AlphaFoldDB" id="A0A401T0Z0"/>
<gene>
    <name evidence="9" type="ORF">chiPu_0014813</name>
</gene>
<dbReference type="Proteomes" id="UP000287033">
    <property type="component" value="Unassembled WGS sequence"/>
</dbReference>
<organism evidence="9 10">
    <name type="scientific">Chiloscyllium punctatum</name>
    <name type="common">Brownbanded bambooshark</name>
    <name type="synonym">Hemiscyllium punctatum</name>
    <dbReference type="NCBI Taxonomy" id="137246"/>
    <lineage>
        <taxon>Eukaryota</taxon>
        <taxon>Metazoa</taxon>
        <taxon>Chordata</taxon>
        <taxon>Craniata</taxon>
        <taxon>Vertebrata</taxon>
        <taxon>Chondrichthyes</taxon>
        <taxon>Elasmobranchii</taxon>
        <taxon>Galeomorphii</taxon>
        <taxon>Galeoidea</taxon>
        <taxon>Orectolobiformes</taxon>
        <taxon>Hemiscylliidae</taxon>
        <taxon>Chiloscyllium</taxon>
    </lineage>
</organism>
<dbReference type="PROSITE" id="PS00010">
    <property type="entry name" value="ASX_HYDROXYL"/>
    <property type="match status" value="2"/>
</dbReference>
<keyword evidence="3" id="KW-0677">Repeat</keyword>